<evidence type="ECO:0000256" key="1">
    <source>
        <dbReference type="SAM" id="Phobius"/>
    </source>
</evidence>
<keyword evidence="3" id="KW-1185">Reference proteome</keyword>
<organism evidence="2 3">
    <name type="scientific">Dictyobacter aurantiacus</name>
    <dbReference type="NCBI Taxonomy" id="1936993"/>
    <lineage>
        <taxon>Bacteria</taxon>
        <taxon>Bacillati</taxon>
        <taxon>Chloroflexota</taxon>
        <taxon>Ktedonobacteria</taxon>
        <taxon>Ktedonobacterales</taxon>
        <taxon>Dictyobacteraceae</taxon>
        <taxon>Dictyobacter</taxon>
    </lineage>
</organism>
<dbReference type="Proteomes" id="UP000287224">
    <property type="component" value="Unassembled WGS sequence"/>
</dbReference>
<comment type="caution">
    <text evidence="2">The sequence shown here is derived from an EMBL/GenBank/DDBJ whole genome shotgun (WGS) entry which is preliminary data.</text>
</comment>
<proteinExistence type="predicted"/>
<evidence type="ECO:0000313" key="3">
    <source>
        <dbReference type="Proteomes" id="UP000287224"/>
    </source>
</evidence>
<dbReference type="EMBL" id="BIFQ01000001">
    <property type="protein sequence ID" value="GCE05187.1"/>
    <property type="molecule type" value="Genomic_DNA"/>
</dbReference>
<feature type="transmembrane region" description="Helical" evidence="1">
    <location>
        <begin position="56"/>
        <end position="76"/>
    </location>
</feature>
<sequence>MASPAVTPEGLKMGKKVRLLIPGAIITVFFLALSIYQLSKVFTGSVIGNELTTAQISGWTALILFLLGVSSLIFILRSHSSDL</sequence>
<reference evidence="3" key="1">
    <citation type="submission" date="2018-12" db="EMBL/GenBank/DDBJ databases">
        <title>Tengunoibacter tsumagoiensis gen. nov., sp. nov., Dictyobacter kobayashii sp. nov., D. alpinus sp. nov., and D. joshuensis sp. nov. and description of Dictyobacteraceae fam. nov. within the order Ktedonobacterales isolated from Tengu-no-mugimeshi.</title>
        <authorList>
            <person name="Wang C.M."/>
            <person name="Zheng Y."/>
            <person name="Sakai Y."/>
            <person name="Toyoda A."/>
            <person name="Minakuchi Y."/>
            <person name="Abe K."/>
            <person name="Yokota A."/>
            <person name="Yabe S."/>
        </authorList>
    </citation>
    <scope>NUCLEOTIDE SEQUENCE [LARGE SCALE GENOMIC DNA]</scope>
    <source>
        <strain evidence="3">S-27</strain>
    </source>
</reference>
<protein>
    <submittedName>
        <fullName evidence="2">Uncharacterized protein</fullName>
    </submittedName>
</protein>
<feature type="transmembrane region" description="Helical" evidence="1">
    <location>
        <begin position="19"/>
        <end position="36"/>
    </location>
</feature>
<keyword evidence="1" id="KW-1133">Transmembrane helix</keyword>
<gene>
    <name evidence="2" type="ORF">KDAU_25160</name>
</gene>
<accession>A0A401ZE79</accession>
<name>A0A401ZE79_9CHLR</name>
<dbReference type="AlphaFoldDB" id="A0A401ZE79"/>
<keyword evidence="1" id="KW-0472">Membrane</keyword>
<keyword evidence="1" id="KW-0812">Transmembrane</keyword>
<evidence type="ECO:0000313" key="2">
    <source>
        <dbReference type="EMBL" id="GCE05187.1"/>
    </source>
</evidence>